<protein>
    <recommendedName>
        <fullName evidence="8">Leucine-rich repeat-containing N-terminal plant-type domain-containing protein</fullName>
    </recommendedName>
</protein>
<comment type="caution">
    <text evidence="6">The sequence shown here is derived from an EMBL/GenBank/DDBJ whole genome shotgun (WGS) entry which is preliminary data.</text>
</comment>
<dbReference type="OrthoDB" id="676979at2759"/>
<evidence type="ECO:0000313" key="6">
    <source>
        <dbReference type="EMBL" id="KAG0563493.1"/>
    </source>
</evidence>
<dbReference type="PROSITE" id="PS51450">
    <property type="entry name" value="LRR"/>
    <property type="match status" value="1"/>
</dbReference>
<evidence type="ECO:0000256" key="2">
    <source>
        <dbReference type="ARBA" id="ARBA00022614"/>
    </source>
</evidence>
<evidence type="ECO:0008006" key="8">
    <source>
        <dbReference type="Google" id="ProtNLM"/>
    </source>
</evidence>
<dbReference type="InterPro" id="IPR032675">
    <property type="entry name" value="LRR_dom_sf"/>
</dbReference>
<dbReference type="Gene3D" id="3.80.10.10">
    <property type="entry name" value="Ribonuclease Inhibitor"/>
    <property type="match status" value="3"/>
</dbReference>
<name>A0A8T0GX64_CERPU</name>
<dbReference type="InterPro" id="IPR025875">
    <property type="entry name" value="Leu-rich_rpt_4"/>
</dbReference>
<dbReference type="InterPro" id="IPR053213">
    <property type="entry name" value="RLP29"/>
</dbReference>
<dbReference type="Pfam" id="PF12799">
    <property type="entry name" value="LRR_4"/>
    <property type="match status" value="1"/>
</dbReference>
<comment type="subcellular location">
    <subcellularLocation>
        <location evidence="1">Membrane</location>
    </subcellularLocation>
</comment>
<dbReference type="Pfam" id="PF00560">
    <property type="entry name" value="LRR_1"/>
    <property type="match status" value="5"/>
</dbReference>
<sequence length="452" mass="48786">MLSEVKQRGECSEQFTMDTTTQQCGNRHHKPAVQILLFALMVAAAMTLNSSLVEAITHPGDIQALKEVKLALNASSIMNSTCMGSWDFTVDPCDTRSSSHFTCGIDCSASISNISRVTGLRLEPNAGYTGPLSPAIGNLTALQQLTISENAFHGHIPATLGNCRHLLHLDLSVNSFSGRLPKSLSRLSSLTFLSVASNALKGPIPSSFNHLKNLTHMYLDNNHFSGHIPSLSGMSSLIYLDASNNALTGTLPTLPSTISLLVLRTNHLTGHLPPSLKNLTLLQVIDLHHNHLTGTISSFLYSLPNLQTLNLSQNEFTAMENFGFLPEEKSELLSVDLSFNRIMGTLPSSLAAMERLRVLALRSNMFTGGIPYSYALKAASSIAGSEQLGQLYLDDNYLSGEIPRPLLNVSADGFRGNLVRNCLQSCPASLFFCKGGAQKSPRECKVPVAMSG</sequence>
<evidence type="ECO:0000256" key="3">
    <source>
        <dbReference type="ARBA" id="ARBA00022729"/>
    </source>
</evidence>
<dbReference type="SUPFAM" id="SSF52058">
    <property type="entry name" value="L domain-like"/>
    <property type="match status" value="1"/>
</dbReference>
<keyword evidence="7" id="KW-1185">Reference proteome</keyword>
<keyword evidence="5" id="KW-0472">Membrane</keyword>
<dbReference type="EMBL" id="CM026429">
    <property type="protein sequence ID" value="KAG0563493.1"/>
    <property type="molecule type" value="Genomic_DNA"/>
</dbReference>
<evidence type="ECO:0000256" key="1">
    <source>
        <dbReference type="ARBA" id="ARBA00004370"/>
    </source>
</evidence>
<dbReference type="GO" id="GO:0016020">
    <property type="term" value="C:membrane"/>
    <property type="evidence" value="ECO:0007669"/>
    <property type="project" value="UniProtKB-SubCell"/>
</dbReference>
<gene>
    <name evidence="6" type="ORF">KC19_8G035900</name>
</gene>
<keyword evidence="3" id="KW-0732">Signal</keyword>
<evidence type="ECO:0000256" key="4">
    <source>
        <dbReference type="ARBA" id="ARBA00022737"/>
    </source>
</evidence>
<proteinExistence type="predicted"/>
<reference evidence="6" key="1">
    <citation type="submission" date="2020-06" db="EMBL/GenBank/DDBJ databases">
        <title>WGS assembly of Ceratodon purpureus strain R40.</title>
        <authorList>
            <person name="Carey S.B."/>
            <person name="Jenkins J."/>
            <person name="Shu S."/>
            <person name="Lovell J.T."/>
            <person name="Sreedasyam A."/>
            <person name="Maumus F."/>
            <person name="Tiley G.P."/>
            <person name="Fernandez-Pozo N."/>
            <person name="Barry K."/>
            <person name="Chen C."/>
            <person name="Wang M."/>
            <person name="Lipzen A."/>
            <person name="Daum C."/>
            <person name="Saski C.A."/>
            <person name="Payton A.C."/>
            <person name="Mcbreen J.C."/>
            <person name="Conrad R.E."/>
            <person name="Kollar L.M."/>
            <person name="Olsson S."/>
            <person name="Huttunen S."/>
            <person name="Landis J.B."/>
            <person name="Wickett N.J."/>
            <person name="Johnson M.G."/>
            <person name="Rensing S.A."/>
            <person name="Grimwood J."/>
            <person name="Schmutz J."/>
            <person name="Mcdaniel S.F."/>
        </authorList>
    </citation>
    <scope>NUCLEOTIDE SEQUENCE</scope>
    <source>
        <strain evidence="6">R40</strain>
    </source>
</reference>
<accession>A0A8T0GX64</accession>
<evidence type="ECO:0000313" key="7">
    <source>
        <dbReference type="Proteomes" id="UP000822688"/>
    </source>
</evidence>
<dbReference type="InterPro" id="IPR001611">
    <property type="entry name" value="Leu-rich_rpt"/>
</dbReference>
<dbReference type="FunFam" id="3.80.10.10:FF:000400">
    <property type="entry name" value="Nuclear pore complex protein NUP107"/>
    <property type="match status" value="1"/>
</dbReference>
<dbReference type="PANTHER" id="PTHR48009">
    <property type="entry name" value="LEUCINE-RICH REPEAT (LRR) FAMILY PROTEIN"/>
    <property type="match status" value="1"/>
</dbReference>
<dbReference type="SMART" id="SM00369">
    <property type="entry name" value="LRR_TYP"/>
    <property type="match status" value="5"/>
</dbReference>
<dbReference type="InterPro" id="IPR003591">
    <property type="entry name" value="Leu-rich_rpt_typical-subtyp"/>
</dbReference>
<dbReference type="PANTHER" id="PTHR48009:SF7">
    <property type="entry name" value="LEUCINE-RICH REPEAT (LRR) FAMILY PROTEIN"/>
    <property type="match status" value="1"/>
</dbReference>
<dbReference type="AlphaFoldDB" id="A0A8T0GX64"/>
<keyword evidence="4" id="KW-0677">Repeat</keyword>
<organism evidence="6 7">
    <name type="scientific">Ceratodon purpureus</name>
    <name type="common">Fire moss</name>
    <name type="synonym">Dicranum purpureum</name>
    <dbReference type="NCBI Taxonomy" id="3225"/>
    <lineage>
        <taxon>Eukaryota</taxon>
        <taxon>Viridiplantae</taxon>
        <taxon>Streptophyta</taxon>
        <taxon>Embryophyta</taxon>
        <taxon>Bryophyta</taxon>
        <taxon>Bryophytina</taxon>
        <taxon>Bryopsida</taxon>
        <taxon>Dicranidae</taxon>
        <taxon>Pseudoditrichales</taxon>
        <taxon>Ditrichaceae</taxon>
        <taxon>Ceratodon</taxon>
    </lineage>
</organism>
<dbReference type="Proteomes" id="UP000822688">
    <property type="component" value="Chromosome 8"/>
</dbReference>
<keyword evidence="2" id="KW-0433">Leucine-rich repeat</keyword>
<evidence type="ECO:0000256" key="5">
    <source>
        <dbReference type="ARBA" id="ARBA00023136"/>
    </source>
</evidence>